<accession>A0A409XUY1</accession>
<dbReference type="EMBL" id="NHYD01000310">
    <property type="protein sequence ID" value="PPQ94540.1"/>
    <property type="molecule type" value="Genomic_DNA"/>
</dbReference>
<dbReference type="OrthoDB" id="1844152at2759"/>
<keyword evidence="3" id="KW-1185">Reference proteome</keyword>
<gene>
    <name evidence="2" type="ORF">CVT25_011968</name>
</gene>
<protein>
    <submittedName>
        <fullName evidence="2">Uncharacterized protein</fullName>
    </submittedName>
</protein>
<name>A0A409XUY1_PSICY</name>
<sequence>MIILTPSNEQLDHIPTISYLTLFLLFFSALKFLLSGKDIIEEGYRKPVQYPGSVWNLPMLDEWLVVANRCQQVEDICKASENQLLGVHSNPVFYQWDHTLSNAVSDNPYHINIGPCNDIHDKMILTLNDMIPCKADSMLTIFLALPTATYPRFAE</sequence>
<comment type="caution">
    <text evidence="2">The sequence shown here is derived from an EMBL/GenBank/DDBJ whole genome shotgun (WGS) entry which is preliminary data.</text>
</comment>
<keyword evidence="1" id="KW-0472">Membrane</keyword>
<keyword evidence="1" id="KW-0812">Transmembrane</keyword>
<dbReference type="AlphaFoldDB" id="A0A409XUY1"/>
<dbReference type="InParanoid" id="A0A409XUY1"/>
<organism evidence="2 3">
    <name type="scientific">Psilocybe cyanescens</name>
    <dbReference type="NCBI Taxonomy" id="93625"/>
    <lineage>
        <taxon>Eukaryota</taxon>
        <taxon>Fungi</taxon>
        <taxon>Dikarya</taxon>
        <taxon>Basidiomycota</taxon>
        <taxon>Agaricomycotina</taxon>
        <taxon>Agaricomycetes</taxon>
        <taxon>Agaricomycetidae</taxon>
        <taxon>Agaricales</taxon>
        <taxon>Agaricineae</taxon>
        <taxon>Strophariaceae</taxon>
        <taxon>Psilocybe</taxon>
    </lineage>
</organism>
<dbReference type="Proteomes" id="UP000283269">
    <property type="component" value="Unassembled WGS sequence"/>
</dbReference>
<keyword evidence="1" id="KW-1133">Transmembrane helix</keyword>
<proteinExistence type="predicted"/>
<evidence type="ECO:0000313" key="2">
    <source>
        <dbReference type="EMBL" id="PPQ94540.1"/>
    </source>
</evidence>
<evidence type="ECO:0000256" key="1">
    <source>
        <dbReference type="SAM" id="Phobius"/>
    </source>
</evidence>
<reference evidence="2 3" key="1">
    <citation type="journal article" date="2018" name="Evol. Lett.">
        <title>Horizontal gene cluster transfer increased hallucinogenic mushroom diversity.</title>
        <authorList>
            <person name="Reynolds H.T."/>
            <person name="Vijayakumar V."/>
            <person name="Gluck-Thaler E."/>
            <person name="Korotkin H.B."/>
            <person name="Matheny P.B."/>
            <person name="Slot J.C."/>
        </authorList>
    </citation>
    <scope>NUCLEOTIDE SEQUENCE [LARGE SCALE GENOMIC DNA]</scope>
    <source>
        <strain evidence="2 3">2631</strain>
    </source>
</reference>
<dbReference type="STRING" id="93625.A0A409XUY1"/>
<feature type="transmembrane region" description="Helical" evidence="1">
    <location>
        <begin position="16"/>
        <end position="34"/>
    </location>
</feature>
<evidence type="ECO:0000313" key="3">
    <source>
        <dbReference type="Proteomes" id="UP000283269"/>
    </source>
</evidence>